<keyword evidence="9" id="KW-0175">Coiled coil</keyword>
<proteinExistence type="inferred from homology"/>
<dbReference type="Gene3D" id="3.40.50.2300">
    <property type="match status" value="2"/>
</dbReference>
<evidence type="ECO:0000256" key="2">
    <source>
        <dbReference type="ARBA" id="ARBA00022475"/>
    </source>
</evidence>
<evidence type="ECO:0000256" key="12">
    <source>
        <dbReference type="ARBA" id="ARBA00023170"/>
    </source>
</evidence>
<evidence type="ECO:0000256" key="1">
    <source>
        <dbReference type="ARBA" id="ARBA00008991"/>
    </source>
</evidence>
<dbReference type="SUPFAM" id="SSF53822">
    <property type="entry name" value="Periplasmic binding protein-like I"/>
    <property type="match status" value="1"/>
</dbReference>
<dbReference type="CDD" id="cd06366">
    <property type="entry name" value="PBP1_GABAb_receptor"/>
    <property type="match status" value="1"/>
</dbReference>
<evidence type="ECO:0000256" key="16">
    <source>
        <dbReference type="ARBA" id="ARBA00034104"/>
    </source>
</evidence>
<dbReference type="InterPro" id="IPR001828">
    <property type="entry name" value="ANF_lig-bd_rcpt"/>
</dbReference>
<dbReference type="GO" id="GO:0004965">
    <property type="term" value="F:G protein-coupled GABA receptor activity"/>
    <property type="evidence" value="ECO:0007669"/>
    <property type="project" value="InterPro"/>
</dbReference>
<feature type="transmembrane region" description="Helical" evidence="17">
    <location>
        <begin position="665"/>
        <end position="685"/>
    </location>
</feature>
<dbReference type="Proteomes" id="UP001178508">
    <property type="component" value="Chromosome 8"/>
</dbReference>
<organism evidence="20 21">
    <name type="scientific">Xyrichtys novacula</name>
    <name type="common">Pearly razorfish</name>
    <name type="synonym">Hemipteronotus novacula</name>
    <dbReference type="NCBI Taxonomy" id="13765"/>
    <lineage>
        <taxon>Eukaryota</taxon>
        <taxon>Metazoa</taxon>
        <taxon>Chordata</taxon>
        <taxon>Craniata</taxon>
        <taxon>Vertebrata</taxon>
        <taxon>Euteleostomi</taxon>
        <taxon>Actinopterygii</taxon>
        <taxon>Neopterygii</taxon>
        <taxon>Teleostei</taxon>
        <taxon>Neoteleostei</taxon>
        <taxon>Acanthomorphata</taxon>
        <taxon>Eupercaria</taxon>
        <taxon>Labriformes</taxon>
        <taxon>Labridae</taxon>
        <taxon>Xyrichtys</taxon>
    </lineage>
</organism>
<evidence type="ECO:0000256" key="9">
    <source>
        <dbReference type="ARBA" id="ARBA00023054"/>
    </source>
</evidence>
<feature type="transmembrane region" description="Helical" evidence="17">
    <location>
        <begin position="691"/>
        <end position="713"/>
    </location>
</feature>
<evidence type="ECO:0000313" key="20">
    <source>
        <dbReference type="EMBL" id="CAJ1061338.1"/>
    </source>
</evidence>
<evidence type="ECO:0000256" key="11">
    <source>
        <dbReference type="ARBA" id="ARBA00023157"/>
    </source>
</evidence>
<dbReference type="AlphaFoldDB" id="A0AAV1FJT0"/>
<dbReference type="PROSITE" id="PS50259">
    <property type="entry name" value="G_PROTEIN_RECEP_F3_4"/>
    <property type="match status" value="1"/>
</dbReference>
<feature type="transmembrane region" description="Helical" evidence="17">
    <location>
        <begin position="569"/>
        <end position="590"/>
    </location>
</feature>
<accession>A0AAV1FJT0</accession>
<dbReference type="Pfam" id="PF01094">
    <property type="entry name" value="ANF_receptor"/>
    <property type="match status" value="1"/>
</dbReference>
<keyword evidence="7" id="KW-0770">Synapse</keyword>
<sequence>MERHGRAEAFRLLLLVSWLLLGPGLAQVRHPLPVLWIMPFSPGSGRENLTAAVAPAIRLALQDLQRQPQPLGNYEVQFQLLDSQCDPAKSLKALFDALWAGPKFLLVFGGVCPSVTTLIARSLPALNLVQVSFAPSPPSLSNRKWYGNLFSTMPSDRALNQATVKLLQRFRWSRVGVITQEGPRLSEMKKDLMRQLLKAEVNVLFSESPSADVCSSLRRLKETDVRIIIGQFEEDSVSEVFCCAYRLNLFGPRYQWVVMDGGTVGWRLGWQVSGCMVDSLLMAADGTIRLQMRGLGSSNTAGISGQTPQEYQDSYLRELAQEGSKVSSLHSFAYDAMWVLAKALSQVMEAVKNKERYSPQRNISVSPEEVHKMLLEAVRSTQFEGVTGPVFYRNGERMTSIELIQLQGSSGVSVGEFSTSTQQLRIMNNLLKFKGPAPVRDRTLVLDQWQHVSLLLYSIISSAAAVAIVITATVLCFTCCSQKLRLLRWSGGSRDELLLLGILLSSSSVLVSGLDEALLSDQVYQILCSAHLWTLCIGHSVGFAALFTRTWRVFSLYRTKRTPTRLQQTGLVVLWLVLLDTFVLVSWQILDPLKKVVLQQSLQSDSSDQDVLVRLFSERCSSINTDLWLTAVYGYKGPLLGLGCFVAWSIRSSQVDHPAINSKQLSLSVFAVTVFSVSGVSGSMLTSHNPPVHFCVINSLVLCCNIFTLSCMFGPKFVYVFHHSGELQQPSELQTVEKEEEEQLRRFNRQLKGQTQLLDVEIETITMQLGEDESADSDLKCQNTTTRGRNNNGDARSVVSALICSEDVNPEKPLSPDDINSPEHVGRRLSIQLPILHHSYLPVIGGVSASSSSLFGSREAFVHHDLLTTTTS</sequence>
<dbReference type="GO" id="GO:0007214">
    <property type="term" value="P:gamma-aminobutyric acid signaling pathway"/>
    <property type="evidence" value="ECO:0007669"/>
    <property type="project" value="TreeGrafter"/>
</dbReference>
<keyword evidence="4 17" id="KW-0812">Transmembrane</keyword>
<comment type="subcellular location">
    <subcellularLocation>
        <location evidence="16">Postsynaptic cell membrane</location>
        <topology evidence="16">Multi-pass membrane protein</topology>
    </subcellularLocation>
</comment>
<keyword evidence="15" id="KW-0628">Postsynaptic cell membrane</keyword>
<feature type="signal peptide" evidence="18">
    <location>
        <begin position="1"/>
        <end position="26"/>
    </location>
</feature>
<reference evidence="20" key="1">
    <citation type="submission" date="2023-08" db="EMBL/GenBank/DDBJ databases">
        <authorList>
            <person name="Alioto T."/>
            <person name="Alioto T."/>
            <person name="Gomez Garrido J."/>
        </authorList>
    </citation>
    <scope>NUCLEOTIDE SEQUENCE</scope>
</reference>
<dbReference type="PANTHER" id="PTHR10519:SF74">
    <property type="entry name" value="GAMMA-AMINOBUTYRIC ACID TYPE B RECEPTOR SUBUNIT 2"/>
    <property type="match status" value="1"/>
</dbReference>
<feature type="transmembrane region" description="Helical" evidence="17">
    <location>
        <begin position="454"/>
        <end position="477"/>
    </location>
</feature>
<comment type="similarity">
    <text evidence="1">Belongs to the G-protein coupled receptor 3 family. GABA-B receptor subfamily.</text>
</comment>
<keyword evidence="5 18" id="KW-0732">Signal</keyword>
<feature type="transmembrane region" description="Helical" evidence="17">
    <location>
        <begin position="633"/>
        <end position="653"/>
    </location>
</feature>
<keyword evidence="13" id="KW-0325">Glycoprotein</keyword>
<feature type="chain" id="PRO_5043404484" evidence="18">
    <location>
        <begin position="27"/>
        <end position="872"/>
    </location>
</feature>
<keyword evidence="21" id="KW-1185">Reference proteome</keyword>
<name>A0AAV1FJT0_XYRNO</name>
<dbReference type="InterPro" id="IPR028082">
    <property type="entry name" value="Peripla_BP_I"/>
</dbReference>
<keyword evidence="8" id="KW-0297">G-protein coupled receptor</keyword>
<keyword evidence="11" id="KW-1015">Disulfide bond</keyword>
<evidence type="ECO:0000256" key="8">
    <source>
        <dbReference type="ARBA" id="ARBA00023040"/>
    </source>
</evidence>
<keyword evidence="6 17" id="KW-1133">Transmembrane helix</keyword>
<evidence type="ECO:0000256" key="6">
    <source>
        <dbReference type="ARBA" id="ARBA00022989"/>
    </source>
</evidence>
<protein>
    <submittedName>
        <fullName evidence="20">Gamma-aminobutyric acid type B receptor subunit 2-like</fullName>
    </submittedName>
</protein>
<feature type="transmembrane region" description="Helical" evidence="17">
    <location>
        <begin position="497"/>
        <end position="518"/>
    </location>
</feature>
<dbReference type="EMBL" id="OY660871">
    <property type="protein sequence ID" value="CAJ1061338.1"/>
    <property type="molecule type" value="Genomic_DNA"/>
</dbReference>
<dbReference type="FunFam" id="3.40.50.2300:FF:000072">
    <property type="entry name" value="Gamma-aminobutyric acid type B receptor subunit 2"/>
    <property type="match status" value="2"/>
</dbReference>
<keyword evidence="14" id="KW-0807">Transducer</keyword>
<evidence type="ECO:0000256" key="7">
    <source>
        <dbReference type="ARBA" id="ARBA00023018"/>
    </source>
</evidence>
<evidence type="ECO:0000256" key="4">
    <source>
        <dbReference type="ARBA" id="ARBA00022692"/>
    </source>
</evidence>
<dbReference type="PRINTS" id="PR01176">
    <property type="entry name" value="GABABRECEPTR"/>
</dbReference>
<feature type="transmembrane region" description="Helical" evidence="17">
    <location>
        <begin position="524"/>
        <end position="548"/>
    </location>
</feature>
<evidence type="ECO:0000256" key="5">
    <source>
        <dbReference type="ARBA" id="ARBA00022729"/>
    </source>
</evidence>
<keyword evidence="3" id="KW-0597">Phosphoprotein</keyword>
<keyword evidence="10 17" id="KW-0472">Membrane</keyword>
<dbReference type="Pfam" id="PF00003">
    <property type="entry name" value="7tm_3"/>
    <property type="match status" value="1"/>
</dbReference>
<dbReference type="InterPro" id="IPR017978">
    <property type="entry name" value="GPCR_3_C"/>
</dbReference>
<evidence type="ECO:0000256" key="18">
    <source>
        <dbReference type="SAM" id="SignalP"/>
    </source>
</evidence>
<dbReference type="GO" id="GO:0038039">
    <property type="term" value="C:G protein-coupled receptor heterodimeric complex"/>
    <property type="evidence" value="ECO:0007669"/>
    <property type="project" value="TreeGrafter"/>
</dbReference>
<keyword evidence="12 20" id="KW-0675">Receptor</keyword>
<dbReference type="PANTHER" id="PTHR10519">
    <property type="entry name" value="GABA-B RECEPTOR"/>
    <property type="match status" value="1"/>
</dbReference>
<evidence type="ECO:0000256" key="13">
    <source>
        <dbReference type="ARBA" id="ARBA00023180"/>
    </source>
</evidence>
<evidence type="ECO:0000256" key="10">
    <source>
        <dbReference type="ARBA" id="ARBA00023136"/>
    </source>
</evidence>
<feature type="domain" description="G-protein coupled receptors family 3 profile" evidence="19">
    <location>
        <begin position="528"/>
        <end position="723"/>
    </location>
</feature>
<keyword evidence="2" id="KW-1003">Cell membrane</keyword>
<evidence type="ECO:0000259" key="19">
    <source>
        <dbReference type="PROSITE" id="PS50259"/>
    </source>
</evidence>
<gene>
    <name evidence="20" type="ORF">XNOV1_A042914</name>
</gene>
<dbReference type="PRINTS" id="PR01177">
    <property type="entry name" value="GABAB1RECPTR"/>
</dbReference>
<evidence type="ECO:0000256" key="3">
    <source>
        <dbReference type="ARBA" id="ARBA00022553"/>
    </source>
</evidence>
<evidence type="ECO:0000256" key="17">
    <source>
        <dbReference type="SAM" id="Phobius"/>
    </source>
</evidence>
<evidence type="ECO:0000256" key="15">
    <source>
        <dbReference type="ARBA" id="ARBA00023257"/>
    </source>
</evidence>
<evidence type="ECO:0000313" key="21">
    <source>
        <dbReference type="Proteomes" id="UP001178508"/>
    </source>
</evidence>
<dbReference type="InterPro" id="IPR002455">
    <property type="entry name" value="GPCR3_GABA-B"/>
</dbReference>
<dbReference type="GO" id="GO:0045211">
    <property type="term" value="C:postsynaptic membrane"/>
    <property type="evidence" value="ECO:0007669"/>
    <property type="project" value="UniProtKB-SubCell"/>
</dbReference>
<evidence type="ECO:0000256" key="14">
    <source>
        <dbReference type="ARBA" id="ARBA00023224"/>
    </source>
</evidence>